<protein>
    <recommendedName>
        <fullName evidence="4">Tetraspanin</fullName>
    </recommendedName>
</protein>
<dbReference type="KEGG" id="trg:TRUGW13939_04134"/>
<dbReference type="Proteomes" id="UP000509510">
    <property type="component" value="Chromosome II"/>
</dbReference>
<keyword evidence="1" id="KW-1133">Transmembrane helix</keyword>
<feature type="transmembrane region" description="Helical" evidence="1">
    <location>
        <begin position="7"/>
        <end position="31"/>
    </location>
</feature>
<keyword evidence="1" id="KW-0472">Membrane</keyword>
<feature type="transmembrane region" description="Helical" evidence="1">
    <location>
        <begin position="181"/>
        <end position="204"/>
    </location>
</feature>
<gene>
    <name evidence="2" type="ORF">TRUGW13939_04134</name>
</gene>
<name>A0A7H8QTA4_TALRU</name>
<accession>A0A7H8QTA4</accession>
<evidence type="ECO:0000313" key="3">
    <source>
        <dbReference type="Proteomes" id="UP000509510"/>
    </source>
</evidence>
<dbReference type="RefSeq" id="XP_035343204.1">
    <property type="nucleotide sequence ID" value="XM_035487311.1"/>
</dbReference>
<feature type="transmembrane region" description="Helical" evidence="1">
    <location>
        <begin position="59"/>
        <end position="78"/>
    </location>
</feature>
<dbReference type="AlphaFoldDB" id="A0A7H8QTA4"/>
<evidence type="ECO:0008006" key="4">
    <source>
        <dbReference type="Google" id="ProtNLM"/>
    </source>
</evidence>
<sequence>MKVDKILLSYAGAEFLFLAGGIILLVASLLFDRQVHPTPTLANAPDTILLGMLPFKAGLVNAIFVFITSALAIPSLVFRDSRFWLKLQGWMIVACSIFTLVLGLIIWIETLKTRAMLSTAWGRQTVNVQSFLQQKFDCCGYYNSTSPLFVTDGTCPTALIAEGKQGCVGPFSSFANQLLDLIFTAAFGIVAIDVILLLSVAVVVKDRKEKERYRFIDAKVGFTAI</sequence>
<evidence type="ECO:0000313" key="2">
    <source>
        <dbReference type="EMBL" id="QKX57026.1"/>
    </source>
</evidence>
<dbReference type="OrthoDB" id="2279611at2759"/>
<organism evidence="2 3">
    <name type="scientific">Talaromyces rugulosus</name>
    <name type="common">Penicillium rugulosum</name>
    <dbReference type="NCBI Taxonomy" id="121627"/>
    <lineage>
        <taxon>Eukaryota</taxon>
        <taxon>Fungi</taxon>
        <taxon>Dikarya</taxon>
        <taxon>Ascomycota</taxon>
        <taxon>Pezizomycotina</taxon>
        <taxon>Eurotiomycetes</taxon>
        <taxon>Eurotiomycetidae</taxon>
        <taxon>Eurotiales</taxon>
        <taxon>Trichocomaceae</taxon>
        <taxon>Talaromyces</taxon>
        <taxon>Talaromyces sect. Islandici</taxon>
    </lineage>
</organism>
<feature type="transmembrane region" description="Helical" evidence="1">
    <location>
        <begin position="90"/>
        <end position="108"/>
    </location>
</feature>
<evidence type="ECO:0000256" key="1">
    <source>
        <dbReference type="SAM" id="Phobius"/>
    </source>
</evidence>
<proteinExistence type="predicted"/>
<reference evidence="3" key="1">
    <citation type="submission" date="2020-06" db="EMBL/GenBank/DDBJ databases">
        <title>A chromosome-scale genome assembly of Talaromyces rugulosus W13939.</title>
        <authorList>
            <person name="Wang B."/>
            <person name="Guo L."/>
            <person name="Ye K."/>
            <person name="Wang L."/>
        </authorList>
    </citation>
    <scope>NUCLEOTIDE SEQUENCE [LARGE SCALE GENOMIC DNA]</scope>
    <source>
        <strain evidence="3">W13939</strain>
    </source>
</reference>
<keyword evidence="1" id="KW-0812">Transmembrane</keyword>
<keyword evidence="3" id="KW-1185">Reference proteome</keyword>
<dbReference type="EMBL" id="CP055899">
    <property type="protein sequence ID" value="QKX57026.1"/>
    <property type="molecule type" value="Genomic_DNA"/>
</dbReference>
<dbReference type="GeneID" id="55991636"/>